<evidence type="ECO:0000313" key="2">
    <source>
        <dbReference type="Proteomes" id="UP001215598"/>
    </source>
</evidence>
<keyword evidence="1" id="KW-0808">Transferase</keyword>
<evidence type="ECO:0000313" key="1">
    <source>
        <dbReference type="EMBL" id="KAJ7760516.1"/>
    </source>
</evidence>
<dbReference type="GO" id="GO:0032259">
    <property type="term" value="P:methylation"/>
    <property type="evidence" value="ECO:0007669"/>
    <property type="project" value="UniProtKB-KW"/>
</dbReference>
<comment type="caution">
    <text evidence="1">The sequence shown here is derived from an EMBL/GenBank/DDBJ whole genome shotgun (WGS) entry which is preliminary data.</text>
</comment>
<keyword evidence="2" id="KW-1185">Reference proteome</keyword>
<dbReference type="PANTHER" id="PTHR14614">
    <property type="entry name" value="HEPATOCELLULAR CARCINOMA-ASSOCIATED ANTIGEN"/>
    <property type="match status" value="1"/>
</dbReference>
<protein>
    <submittedName>
        <fullName evidence="1">Methyltransferase-domain-containing protein</fullName>
    </submittedName>
</protein>
<proteinExistence type="predicted"/>
<dbReference type="Pfam" id="PF10294">
    <property type="entry name" value="Methyltransf_16"/>
    <property type="match status" value="1"/>
</dbReference>
<dbReference type="EMBL" id="JARKIB010000037">
    <property type="protein sequence ID" value="KAJ7760516.1"/>
    <property type="molecule type" value="Genomic_DNA"/>
</dbReference>
<dbReference type="InterPro" id="IPR019410">
    <property type="entry name" value="Methyltransf_16"/>
</dbReference>
<dbReference type="GO" id="GO:0008757">
    <property type="term" value="F:S-adenosylmethionine-dependent methyltransferase activity"/>
    <property type="evidence" value="ECO:0007669"/>
    <property type="project" value="UniProtKB-ARBA"/>
</dbReference>
<dbReference type="CDD" id="cd02440">
    <property type="entry name" value="AdoMet_MTases"/>
    <property type="match status" value="1"/>
</dbReference>
<dbReference type="Gene3D" id="3.40.50.150">
    <property type="entry name" value="Vaccinia Virus protein VP39"/>
    <property type="match status" value="1"/>
</dbReference>
<dbReference type="SUPFAM" id="SSF53335">
    <property type="entry name" value="S-adenosyl-L-methionine-dependent methyltransferases"/>
    <property type="match status" value="1"/>
</dbReference>
<reference evidence="1" key="1">
    <citation type="submission" date="2023-03" db="EMBL/GenBank/DDBJ databases">
        <title>Massive genome expansion in bonnet fungi (Mycena s.s.) driven by repeated elements and novel gene families across ecological guilds.</title>
        <authorList>
            <consortium name="Lawrence Berkeley National Laboratory"/>
            <person name="Harder C.B."/>
            <person name="Miyauchi S."/>
            <person name="Viragh M."/>
            <person name="Kuo A."/>
            <person name="Thoen E."/>
            <person name="Andreopoulos B."/>
            <person name="Lu D."/>
            <person name="Skrede I."/>
            <person name="Drula E."/>
            <person name="Henrissat B."/>
            <person name="Morin E."/>
            <person name="Kohler A."/>
            <person name="Barry K."/>
            <person name="LaButti K."/>
            <person name="Morin E."/>
            <person name="Salamov A."/>
            <person name="Lipzen A."/>
            <person name="Mereny Z."/>
            <person name="Hegedus B."/>
            <person name="Baldrian P."/>
            <person name="Stursova M."/>
            <person name="Weitz H."/>
            <person name="Taylor A."/>
            <person name="Grigoriev I.V."/>
            <person name="Nagy L.G."/>
            <person name="Martin F."/>
            <person name="Kauserud H."/>
        </authorList>
    </citation>
    <scope>NUCLEOTIDE SEQUENCE</scope>
    <source>
        <strain evidence="1">CBHHK182m</strain>
    </source>
</reference>
<sequence length="319" mass="35309">MDVDSEMRRGLVRLPPGSEKVTDADEEVFILYSKSTPSSNKFRGLGYLDSHKDTLTLTFELKPPSWSNSSTGKHKRKAASRVVQEKTVEIQLAQDKTALRTRAGDTGSVVWRASVDFAQLILQQHHAKSPTSIFDEGLRDARVLELGSGTGLLSIALSPLVGHYTATDIAELLPLIRKNLSLNFPGWPNVKQGALAAGHNISVEELDWVKILSTPAARRSQVFPLPSSPFDIVLIVDCIYHPTLLPPLLGAMDYVSTAGTTAVVVVMELRAEDVTREFLEGWLRSGEWEVWRMCVDAELAEDTPYVMWVGWKTPQVKSD</sequence>
<dbReference type="InterPro" id="IPR029063">
    <property type="entry name" value="SAM-dependent_MTases_sf"/>
</dbReference>
<dbReference type="GO" id="GO:0005829">
    <property type="term" value="C:cytosol"/>
    <property type="evidence" value="ECO:0007669"/>
    <property type="project" value="TreeGrafter"/>
</dbReference>
<name>A0AAD7JE26_9AGAR</name>
<organism evidence="1 2">
    <name type="scientific">Mycena metata</name>
    <dbReference type="NCBI Taxonomy" id="1033252"/>
    <lineage>
        <taxon>Eukaryota</taxon>
        <taxon>Fungi</taxon>
        <taxon>Dikarya</taxon>
        <taxon>Basidiomycota</taxon>
        <taxon>Agaricomycotina</taxon>
        <taxon>Agaricomycetes</taxon>
        <taxon>Agaricomycetidae</taxon>
        <taxon>Agaricales</taxon>
        <taxon>Marasmiineae</taxon>
        <taxon>Mycenaceae</taxon>
        <taxon>Mycena</taxon>
    </lineage>
</organism>
<accession>A0AAD7JE26</accession>
<dbReference type="AlphaFoldDB" id="A0AAD7JE26"/>
<keyword evidence="1" id="KW-0489">Methyltransferase</keyword>
<dbReference type="GO" id="GO:0032991">
    <property type="term" value="C:protein-containing complex"/>
    <property type="evidence" value="ECO:0007669"/>
    <property type="project" value="TreeGrafter"/>
</dbReference>
<gene>
    <name evidence="1" type="ORF">B0H16DRAFT_1532551</name>
</gene>
<dbReference type="PANTHER" id="PTHR14614:SF109">
    <property type="entry name" value="RIBOSOMAL LYSINE N-METHYLTRANSFERASE 5"/>
    <property type="match status" value="1"/>
</dbReference>
<dbReference type="Proteomes" id="UP001215598">
    <property type="component" value="Unassembled WGS sequence"/>
</dbReference>